<dbReference type="Proteomes" id="UP000011566">
    <property type="component" value="Unassembled WGS sequence"/>
</dbReference>
<evidence type="ECO:0000313" key="2">
    <source>
        <dbReference type="Proteomes" id="UP000011566"/>
    </source>
</evidence>
<name>M0M1Z4_9EURY</name>
<comment type="caution">
    <text evidence="1">The sequence shown here is derived from an EMBL/GenBank/DDBJ whole genome shotgun (WGS) entry which is preliminary data.</text>
</comment>
<proteinExistence type="predicted"/>
<dbReference type="Gene3D" id="2.20.28.30">
    <property type="entry name" value="RNA polymerase ii, chain L"/>
    <property type="match status" value="1"/>
</dbReference>
<dbReference type="AlphaFoldDB" id="M0M1Z4"/>
<gene>
    <name evidence="1" type="ORF">C447_09707</name>
</gene>
<evidence type="ECO:0000313" key="1">
    <source>
        <dbReference type="EMBL" id="EMA38420.1"/>
    </source>
</evidence>
<sequence length="72" mass="7983">MEGSRSWSDGAEFARRSLKSVGREILCMDEDDDRLQTEFKCDDCGETVTTEDDTPPFSCPHCGGEQGFTAVE</sequence>
<accession>M0M1Z4</accession>
<organism evidence="1 2">
    <name type="scientific">Halococcus hamelinensis 100A6</name>
    <dbReference type="NCBI Taxonomy" id="1132509"/>
    <lineage>
        <taxon>Archaea</taxon>
        <taxon>Methanobacteriati</taxon>
        <taxon>Methanobacteriota</taxon>
        <taxon>Stenosarchaea group</taxon>
        <taxon>Halobacteria</taxon>
        <taxon>Halobacteriales</taxon>
        <taxon>Halococcaceae</taxon>
        <taxon>Halococcus</taxon>
    </lineage>
</organism>
<keyword evidence="2" id="KW-1185">Reference proteome</keyword>
<dbReference type="EMBL" id="AOMB01000030">
    <property type="protein sequence ID" value="EMA38420.1"/>
    <property type="molecule type" value="Genomic_DNA"/>
</dbReference>
<protein>
    <submittedName>
        <fullName evidence="1">Uncharacterized protein</fullName>
    </submittedName>
</protein>
<reference evidence="1 2" key="1">
    <citation type="journal article" date="2014" name="PLoS Genet.">
        <title>Phylogenetically driven sequencing of extremely halophilic archaea reveals strategies for static and dynamic osmo-response.</title>
        <authorList>
            <person name="Becker E.A."/>
            <person name="Seitzer P.M."/>
            <person name="Tritt A."/>
            <person name="Larsen D."/>
            <person name="Krusor M."/>
            <person name="Yao A.I."/>
            <person name="Wu D."/>
            <person name="Madern D."/>
            <person name="Eisen J.A."/>
            <person name="Darling A.E."/>
            <person name="Facciotti M.T."/>
        </authorList>
    </citation>
    <scope>NUCLEOTIDE SEQUENCE [LARGE SCALE GENOMIC DNA]</scope>
    <source>
        <strain evidence="1 2">100A6</strain>
    </source>
</reference>